<proteinExistence type="predicted"/>
<protein>
    <submittedName>
        <fullName evidence="2">Uncharacterized protein</fullName>
    </submittedName>
</protein>
<dbReference type="AlphaFoldDB" id="A0ABD3FTZ2"/>
<accession>A0ABD3FTZ2</accession>
<keyword evidence="3" id="KW-1185">Reference proteome</keyword>
<evidence type="ECO:0000313" key="2">
    <source>
        <dbReference type="EMBL" id="KAL3669146.1"/>
    </source>
</evidence>
<gene>
    <name evidence="2" type="ORF">V7S43_005530</name>
</gene>
<sequence>MDTSGREAEEGERTQAFPSELPMENDDYTLPDYYVRKCYSEYYDLILEMLKTYNIITVTGTPGIGKSIFYAYFYQRHKKSRPDTTIITASFTKDSVTRPWLAEGRIGSGGLA</sequence>
<dbReference type="Proteomes" id="UP001632037">
    <property type="component" value="Unassembled WGS sequence"/>
</dbReference>
<comment type="caution">
    <text evidence="2">The sequence shown here is derived from an EMBL/GenBank/DDBJ whole genome shotgun (WGS) entry which is preliminary data.</text>
</comment>
<organism evidence="2 3">
    <name type="scientific">Phytophthora oleae</name>
    <dbReference type="NCBI Taxonomy" id="2107226"/>
    <lineage>
        <taxon>Eukaryota</taxon>
        <taxon>Sar</taxon>
        <taxon>Stramenopiles</taxon>
        <taxon>Oomycota</taxon>
        <taxon>Peronosporomycetes</taxon>
        <taxon>Peronosporales</taxon>
        <taxon>Peronosporaceae</taxon>
        <taxon>Phytophthora</taxon>
    </lineage>
</organism>
<feature type="region of interest" description="Disordered" evidence="1">
    <location>
        <begin position="1"/>
        <end position="26"/>
    </location>
</feature>
<reference evidence="2 3" key="1">
    <citation type="submission" date="2024-09" db="EMBL/GenBank/DDBJ databases">
        <title>Genome sequencing and assembly of Phytophthora oleae, isolate VK10A, causative agent of rot of olive drupes.</title>
        <authorList>
            <person name="Conti Taguali S."/>
            <person name="Riolo M."/>
            <person name="La Spada F."/>
            <person name="Cacciola S.O."/>
            <person name="Dionisio G."/>
        </authorList>
    </citation>
    <scope>NUCLEOTIDE SEQUENCE [LARGE SCALE GENOMIC DNA]</scope>
    <source>
        <strain evidence="2 3">VK10A</strain>
    </source>
</reference>
<evidence type="ECO:0000313" key="3">
    <source>
        <dbReference type="Proteomes" id="UP001632037"/>
    </source>
</evidence>
<feature type="compositionally biased region" description="Basic and acidic residues" evidence="1">
    <location>
        <begin position="1"/>
        <end position="13"/>
    </location>
</feature>
<evidence type="ECO:0000256" key="1">
    <source>
        <dbReference type="SAM" id="MobiDB-lite"/>
    </source>
</evidence>
<name>A0ABD3FTZ2_9STRA</name>
<dbReference type="EMBL" id="JBIMZQ010000009">
    <property type="protein sequence ID" value="KAL3669146.1"/>
    <property type="molecule type" value="Genomic_DNA"/>
</dbReference>